<reference evidence="2 3" key="1">
    <citation type="submission" date="2024-04" db="EMBL/GenBank/DDBJ databases">
        <authorList>
            <person name="Fracassetti M."/>
        </authorList>
    </citation>
    <scope>NUCLEOTIDE SEQUENCE [LARGE SCALE GENOMIC DNA]</scope>
</reference>
<sequence>MAGWSMLANGPCLGGVDVNHKQKMVIKHAVNDIVVFGNNPNDDDVKLRKLFDEALSVFHDLDYNNGKCIKPIQVLLDDGQSVDLFKLFCVVGKRGGFDLVNGWWHFVMGELRMDPKYSGCIKLVYYKYLYNLERRLTKSYSYCEQGSDSDDFSLVLEAKFRSFLSYQNGKKGKKDGRVVSLEHKKSGKSISKDGYQSRCNDDDENVSGKYNVGGDDSLDRGTSHAYYLAQKESRKRKRVSVSEMLSWMVRVAACPEAVISKSNHTMKDNDLKAMAISVRDFLLKRRPLDSNDFQSCSKNQQNLHPSMYDDMKVDQAMENSRCRERQMASGKCHSSCLCCIHGGSADDDKPKTNYADSLPITKVTVPLKDKHVPVRVGSRFQAKVLKWTGEVYESDSKWLGTKLWPLEEADSISKVQMNTVGKGRPDSCSCPVPGSVVCVRFHTAERRMKLKRELGPAFFHSGFHHMGEEVSLSWTAEEEKRFKDMVRHNPPSQERCFWDYAHRYFPGKTKRELVSYYFNVFQLQRRSYQNRVIPKEIDSDDDEKQFGSFTDGFGYHAIKVHGTDTEICSVNHQCNEYP</sequence>
<dbReference type="InterPro" id="IPR001606">
    <property type="entry name" value="ARID_dom"/>
</dbReference>
<dbReference type="CDD" id="cd16100">
    <property type="entry name" value="ARID"/>
    <property type="match status" value="1"/>
</dbReference>
<dbReference type="AlphaFoldDB" id="A0AAV2FTL7"/>
<name>A0AAV2FTL7_9ROSI</name>
<dbReference type="SMART" id="SM00501">
    <property type="entry name" value="BRIGHT"/>
    <property type="match status" value="1"/>
</dbReference>
<dbReference type="GO" id="GO:0003677">
    <property type="term" value="F:DNA binding"/>
    <property type="evidence" value="ECO:0007669"/>
    <property type="project" value="InterPro"/>
</dbReference>
<protein>
    <recommendedName>
        <fullName evidence="1">ARID domain-containing protein</fullName>
    </recommendedName>
</protein>
<keyword evidence="3" id="KW-1185">Reference proteome</keyword>
<dbReference type="Pfam" id="PF01388">
    <property type="entry name" value="ARID"/>
    <property type="match status" value="1"/>
</dbReference>
<dbReference type="InterPro" id="IPR009057">
    <property type="entry name" value="Homeodomain-like_sf"/>
</dbReference>
<evidence type="ECO:0000313" key="3">
    <source>
        <dbReference type="Proteomes" id="UP001497516"/>
    </source>
</evidence>
<feature type="domain" description="ARID" evidence="1">
    <location>
        <begin position="45"/>
        <end position="137"/>
    </location>
</feature>
<dbReference type="CDD" id="cd00167">
    <property type="entry name" value="SANT"/>
    <property type="match status" value="1"/>
</dbReference>
<dbReference type="InterPro" id="IPR036431">
    <property type="entry name" value="ARID_dom_sf"/>
</dbReference>
<dbReference type="Proteomes" id="UP001497516">
    <property type="component" value="Chromosome 7"/>
</dbReference>
<dbReference type="InterPro" id="IPR001005">
    <property type="entry name" value="SANT/Myb"/>
</dbReference>
<dbReference type="SMART" id="SM01014">
    <property type="entry name" value="ARID"/>
    <property type="match status" value="1"/>
</dbReference>
<dbReference type="EMBL" id="OZ034820">
    <property type="protein sequence ID" value="CAL1400993.1"/>
    <property type="molecule type" value="Genomic_DNA"/>
</dbReference>
<organism evidence="2 3">
    <name type="scientific">Linum trigynum</name>
    <dbReference type="NCBI Taxonomy" id="586398"/>
    <lineage>
        <taxon>Eukaryota</taxon>
        <taxon>Viridiplantae</taxon>
        <taxon>Streptophyta</taxon>
        <taxon>Embryophyta</taxon>
        <taxon>Tracheophyta</taxon>
        <taxon>Spermatophyta</taxon>
        <taxon>Magnoliopsida</taxon>
        <taxon>eudicotyledons</taxon>
        <taxon>Gunneridae</taxon>
        <taxon>Pentapetalae</taxon>
        <taxon>rosids</taxon>
        <taxon>fabids</taxon>
        <taxon>Malpighiales</taxon>
        <taxon>Linaceae</taxon>
        <taxon>Linum</taxon>
    </lineage>
</organism>
<dbReference type="SUPFAM" id="SSF46689">
    <property type="entry name" value="Homeodomain-like"/>
    <property type="match status" value="1"/>
</dbReference>
<dbReference type="SUPFAM" id="SSF46774">
    <property type="entry name" value="ARID-like"/>
    <property type="match status" value="1"/>
</dbReference>
<evidence type="ECO:0000259" key="1">
    <source>
        <dbReference type="PROSITE" id="PS51011"/>
    </source>
</evidence>
<dbReference type="PANTHER" id="PTHR46410:SF18">
    <property type="entry name" value="AT-RICH INTERACTIVE DOMAIN-CONTAINING PROTEIN 2"/>
    <property type="match status" value="1"/>
</dbReference>
<gene>
    <name evidence="2" type="ORF">LTRI10_LOCUS41079</name>
</gene>
<dbReference type="Gene3D" id="1.10.150.60">
    <property type="entry name" value="ARID DNA-binding domain"/>
    <property type="match status" value="1"/>
</dbReference>
<dbReference type="PANTHER" id="PTHR46410">
    <property type="entry name" value="AT-RICH INTERACTIVE DOMAIN-CONTAINING PROTEIN 2"/>
    <property type="match status" value="1"/>
</dbReference>
<dbReference type="PROSITE" id="PS51011">
    <property type="entry name" value="ARID"/>
    <property type="match status" value="1"/>
</dbReference>
<proteinExistence type="predicted"/>
<evidence type="ECO:0000313" key="2">
    <source>
        <dbReference type="EMBL" id="CAL1400993.1"/>
    </source>
</evidence>
<accession>A0AAV2FTL7</accession>